<evidence type="ECO:0000256" key="3">
    <source>
        <dbReference type="ARBA" id="ARBA00022553"/>
    </source>
</evidence>
<dbReference type="SMART" id="SM00825">
    <property type="entry name" value="PKS_KS"/>
    <property type="match status" value="1"/>
</dbReference>
<dbReference type="SUPFAM" id="SSF51735">
    <property type="entry name" value="NAD(P)-binding Rossmann-fold domains"/>
    <property type="match status" value="1"/>
</dbReference>
<dbReference type="InterPro" id="IPR014043">
    <property type="entry name" value="Acyl_transferase_dom"/>
</dbReference>
<dbReference type="GO" id="GO:0004315">
    <property type="term" value="F:3-oxoacyl-[acyl-carrier-protein] synthase activity"/>
    <property type="evidence" value="ECO:0007669"/>
    <property type="project" value="InterPro"/>
</dbReference>
<dbReference type="Pfam" id="PF08659">
    <property type="entry name" value="KR"/>
    <property type="match status" value="1"/>
</dbReference>
<keyword evidence="5" id="KW-0276">Fatty acid metabolism</keyword>
<dbReference type="GO" id="GO:0071770">
    <property type="term" value="P:DIM/DIP cell wall layer assembly"/>
    <property type="evidence" value="ECO:0007669"/>
    <property type="project" value="TreeGrafter"/>
</dbReference>
<dbReference type="CDD" id="cd00833">
    <property type="entry name" value="PKS"/>
    <property type="match status" value="1"/>
</dbReference>
<feature type="non-terminal residue" evidence="9">
    <location>
        <position position="1598"/>
    </location>
</feature>
<dbReference type="InterPro" id="IPR013968">
    <property type="entry name" value="PKS_KR"/>
</dbReference>
<dbReference type="InterPro" id="IPR013217">
    <property type="entry name" value="Methyltransf_12"/>
</dbReference>
<comment type="caution">
    <text evidence="9">The sequence shown here is derived from an EMBL/GenBank/DDBJ whole genome shotgun (WGS) entry which is preliminary data.</text>
</comment>
<dbReference type="Pfam" id="PF02801">
    <property type="entry name" value="Ketoacyl-synt_C"/>
    <property type="match status" value="1"/>
</dbReference>
<dbReference type="Gene3D" id="3.30.70.3290">
    <property type="match status" value="1"/>
</dbReference>
<evidence type="ECO:0000259" key="8">
    <source>
        <dbReference type="PROSITE" id="PS52004"/>
    </source>
</evidence>
<dbReference type="Pfam" id="PF16197">
    <property type="entry name" value="KAsynt_C_assoc"/>
    <property type="match status" value="1"/>
</dbReference>
<protein>
    <submittedName>
        <fullName evidence="9">Yersiniabactin polyketide synthase HMWP1</fullName>
    </submittedName>
</protein>
<dbReference type="InterPro" id="IPR014031">
    <property type="entry name" value="Ketoacyl_synth_C"/>
</dbReference>
<evidence type="ECO:0000256" key="6">
    <source>
        <dbReference type="ARBA" id="ARBA00023098"/>
    </source>
</evidence>
<dbReference type="SUPFAM" id="SSF55048">
    <property type="entry name" value="Probable ACP-binding domain of malonyl-CoA ACP transacylase"/>
    <property type="match status" value="1"/>
</dbReference>
<accession>A0A7A6MBH5</accession>
<dbReference type="PANTHER" id="PTHR43775">
    <property type="entry name" value="FATTY ACID SYNTHASE"/>
    <property type="match status" value="1"/>
</dbReference>
<dbReference type="PANTHER" id="PTHR43775:SF37">
    <property type="entry name" value="SI:DKEY-61P9.11"/>
    <property type="match status" value="1"/>
</dbReference>
<reference evidence="9" key="2">
    <citation type="submission" date="2019-09" db="EMBL/GenBank/DDBJ databases">
        <authorList>
            <consortium name="NCBI Pathogen Detection Project"/>
        </authorList>
    </citation>
    <scope>NUCLEOTIDE SEQUENCE</scope>
    <source>
        <strain evidence="9">EC00609</strain>
    </source>
</reference>
<dbReference type="Gene3D" id="3.40.50.720">
    <property type="entry name" value="NAD(P)-binding Rossmann-like Domain"/>
    <property type="match status" value="1"/>
</dbReference>
<dbReference type="EMBL" id="DABGZS010000044">
    <property type="protein sequence ID" value="HAJ0953752.1"/>
    <property type="molecule type" value="Genomic_DNA"/>
</dbReference>
<dbReference type="InterPro" id="IPR029063">
    <property type="entry name" value="SAM-dependent_MTases_sf"/>
</dbReference>
<dbReference type="SUPFAM" id="SSF53335">
    <property type="entry name" value="S-adenosyl-L-methionine-dependent methyltransferases"/>
    <property type="match status" value="1"/>
</dbReference>
<dbReference type="SUPFAM" id="SSF53901">
    <property type="entry name" value="Thiolase-like"/>
    <property type="match status" value="1"/>
</dbReference>
<dbReference type="GO" id="GO:0006633">
    <property type="term" value="P:fatty acid biosynthetic process"/>
    <property type="evidence" value="ECO:0007669"/>
    <property type="project" value="UniProtKB-UniPathway"/>
</dbReference>
<dbReference type="PROSITE" id="PS52004">
    <property type="entry name" value="KS3_2"/>
    <property type="match status" value="1"/>
</dbReference>
<dbReference type="Gene3D" id="3.40.50.150">
    <property type="entry name" value="Vaccinia Virus protein VP39"/>
    <property type="match status" value="1"/>
</dbReference>
<sequence length="1598" mass="174320">MDNLRFSSAPTADSIDASIAQHYPDCEPVAVIGYACHFPESPDGETFWQNLLEGRECSRRFTREELLAVGLDAAIIDDPHYVNIGTVLDNADCFDATLFGYSRQEAESMDPQQRLFLQAVWHALEHAGYAPGAVPHKTGVFASSRMSTYPGREALNVTEVAQVKGLQSLMGNDKDYIATRAAYKLNLHGPALSVQTACSSSLVAVHLACESLRAGESDMAVAGGVALSFPQQAGYRYQPGMIFSPDGHCRPFDASAEGTWAGNGLGCVVLRRLRDALLSGDPIISVILSSAVNNDGNRKVGYTAPSVAGQQAVIEEALMLAAIDDRQVGYIETHGTGTPLGDAIEIEALRNVYAPRPQDQRCALGSVKSNMGHLDTAAGIAGLLKTVLAVSRGQIPPLLNFHTPNPALKLEESPFTIPVSAQAWQDEMRYAGVSSFGIGGTNCHMIVASLPDALNARLPNTDSGRKSTALLLSAASDSALRRLATDYAGALRENADASSLAFTALHARRLDLPFRLAAPLNRETAEALSAWAGEKSGALVYSGHGASGKQVWLFTGQGSHWRTMGQTMYQHSTAFADTLDRCFSACSEMLTPSLREAMFNPDSAQLDNMAWAQPAIVAFEIAMAAHWRAEGLKPDFAIGHSVGEFAAAVVCGHYTIEQVMPLVCRRGALMQQCASGAMVAVFADEDTLMPLARQFELDLAANNGTQHTVFSGPEARLAVFCATLSQHDINYRRLSVTGAAHSALLEPILDRFQDACAGLHAEPGQIPIISTLTADVIDESTLNQADYWRRHMRQPVRFIQSIQVAHQLGARVFLEMGPDAQLVACGQREYRDNAYWIASARRNKEASDVLNQALLQLYAAGVALPWADLLAGDGQRIAAPCYPFDTERYWKERVSPACEPADAALSAGLEVASRAATALDLPRLDALKQCATRLHAIYVDQLVQRCTGDAIENGVDAMTIMRRGRLLPRYQQLLQRLLNNCVVDGDYRCTDGRYVRARPIEHQQRESLLTELAGYCEGFQAIPDTIARAGDRLYEMMSGAEEPVAIIFPQSASDGVEVLYQEFSFGRYFNQIAAGVLRGIVQTRQPRQPLRILEVGGGTGGTTAWLLPELNGVPALEYHFTDISALFTRRAQQKFADYDFVKYSELDLEKEAQSQGFQAQSYDLIVAANVIHATRHIGRTLDNLRPLLKPGGRLLMREITQPMRLFDFVFGPLVLPLQDLDAREGELFLTTAQWQQQCRHAGFSKVAWLPQDGSPTAGMSEHIILATLPGQAVSAVTFTAPSEPVLGQALTDNGDYLADWSDCAGQPERFNARWQEAWRLLSQRHGDALPVEPPPVAAPEWLGKVRLSWQNEAFSRGQMRVEARHPAGEWLPLSPAAPLPAPQTHYQWRWTPLNVASIDHPLTFSFSAGTLARSDELAQYGIIHDPHASSRLMIVEESEDTLALAEKVIAALTASAAGLIVVTRRAWRVEENEALSASHHALWALLRVAANEQPERLLAAIDLAENTPWETLHQGLSAVSLSQRWLAARGDTLWLPSLTPNTGCAAELPANVFTGDSRWHLVTGAFGGLGRLAVNWLREKGARRIALLAPRVDESWLR</sequence>
<gene>
    <name evidence="9" type="primary">irp1</name>
    <name evidence="9" type="ORF">HL605_23955</name>
</gene>
<evidence type="ECO:0000256" key="7">
    <source>
        <dbReference type="ARBA" id="ARBA00023268"/>
    </source>
</evidence>
<dbReference type="InterPro" id="IPR001227">
    <property type="entry name" value="Ac_transferase_dom_sf"/>
</dbReference>
<evidence type="ECO:0000256" key="1">
    <source>
        <dbReference type="ARBA" id="ARBA00005194"/>
    </source>
</evidence>
<keyword evidence="4" id="KW-0808">Transferase</keyword>
<dbReference type="GO" id="GO:0004312">
    <property type="term" value="F:fatty acid synthase activity"/>
    <property type="evidence" value="ECO:0007669"/>
    <property type="project" value="TreeGrafter"/>
</dbReference>
<evidence type="ECO:0000256" key="5">
    <source>
        <dbReference type="ARBA" id="ARBA00022832"/>
    </source>
</evidence>
<dbReference type="SUPFAM" id="SSF52151">
    <property type="entry name" value="FabD/lysophospholipase-like"/>
    <property type="match status" value="1"/>
</dbReference>
<dbReference type="InterPro" id="IPR016039">
    <property type="entry name" value="Thiolase-like"/>
</dbReference>
<dbReference type="GO" id="GO:0005886">
    <property type="term" value="C:plasma membrane"/>
    <property type="evidence" value="ECO:0007669"/>
    <property type="project" value="TreeGrafter"/>
</dbReference>
<keyword evidence="2" id="KW-0596">Phosphopantetheine</keyword>
<dbReference type="InterPro" id="IPR014030">
    <property type="entry name" value="Ketoacyl_synth_N"/>
</dbReference>
<keyword evidence="6" id="KW-0443">Lipid metabolism</keyword>
<dbReference type="InterPro" id="IPR032821">
    <property type="entry name" value="PKS_assoc"/>
</dbReference>
<evidence type="ECO:0000256" key="4">
    <source>
        <dbReference type="ARBA" id="ARBA00022679"/>
    </source>
</evidence>
<dbReference type="InterPro" id="IPR018201">
    <property type="entry name" value="Ketoacyl_synth_AS"/>
</dbReference>
<dbReference type="GO" id="GO:0005737">
    <property type="term" value="C:cytoplasm"/>
    <property type="evidence" value="ECO:0007669"/>
    <property type="project" value="TreeGrafter"/>
</dbReference>
<organism evidence="9">
    <name type="scientific">Escherichia coli</name>
    <dbReference type="NCBI Taxonomy" id="562"/>
    <lineage>
        <taxon>Bacteria</taxon>
        <taxon>Pseudomonadati</taxon>
        <taxon>Pseudomonadota</taxon>
        <taxon>Gammaproteobacteria</taxon>
        <taxon>Enterobacterales</taxon>
        <taxon>Enterobacteriaceae</taxon>
        <taxon>Escherichia</taxon>
    </lineage>
</organism>
<dbReference type="InterPro" id="IPR036291">
    <property type="entry name" value="NAD(P)-bd_dom_sf"/>
</dbReference>
<dbReference type="FunFam" id="3.40.47.10:FF:000042">
    <property type="entry name" value="Polyketide synthase Pks13"/>
    <property type="match status" value="1"/>
</dbReference>
<dbReference type="Gene3D" id="3.40.366.10">
    <property type="entry name" value="Malonyl-Coenzyme A Acyl Carrier Protein, domain 2"/>
    <property type="match status" value="1"/>
</dbReference>
<evidence type="ECO:0000313" key="9">
    <source>
        <dbReference type="EMBL" id="HAJ0953752.1"/>
    </source>
</evidence>
<keyword evidence="3" id="KW-0597">Phosphoprotein</keyword>
<dbReference type="UniPathway" id="UPA00094"/>
<dbReference type="InterPro" id="IPR016036">
    <property type="entry name" value="Malonyl_transacylase_ACP-bd"/>
</dbReference>
<feature type="domain" description="Ketosynthase family 3 (KS3)" evidence="8">
    <location>
        <begin position="26"/>
        <end position="449"/>
    </location>
</feature>
<dbReference type="PROSITE" id="PS00606">
    <property type="entry name" value="KS3_1"/>
    <property type="match status" value="1"/>
</dbReference>
<dbReference type="InterPro" id="IPR016035">
    <property type="entry name" value="Acyl_Trfase/lysoPLipase"/>
</dbReference>
<reference evidence="9" key="1">
    <citation type="journal article" date="2018" name="Genome Biol.">
        <title>SKESA: strategic k-mer extension for scrupulous assemblies.</title>
        <authorList>
            <person name="Souvorov A."/>
            <person name="Agarwala R."/>
            <person name="Lipman D.J."/>
        </authorList>
    </citation>
    <scope>NUCLEOTIDE SEQUENCE</scope>
    <source>
        <strain evidence="9">EC00609</strain>
    </source>
</reference>
<dbReference type="SMART" id="SM00827">
    <property type="entry name" value="PKS_AT"/>
    <property type="match status" value="1"/>
</dbReference>
<keyword evidence="7" id="KW-0511">Multifunctional enzyme</keyword>
<dbReference type="Pfam" id="PF08242">
    <property type="entry name" value="Methyltransf_12"/>
    <property type="match status" value="1"/>
</dbReference>
<dbReference type="InterPro" id="IPR020841">
    <property type="entry name" value="PKS_Beta-ketoAc_synthase_dom"/>
</dbReference>
<evidence type="ECO:0000256" key="2">
    <source>
        <dbReference type="ARBA" id="ARBA00022450"/>
    </source>
</evidence>
<comment type="pathway">
    <text evidence="1">Lipid metabolism; fatty acid biosynthesis.</text>
</comment>
<dbReference type="Gene3D" id="3.40.47.10">
    <property type="match status" value="1"/>
</dbReference>
<dbReference type="Pfam" id="PF00698">
    <property type="entry name" value="Acyl_transf_1"/>
    <property type="match status" value="1"/>
</dbReference>
<dbReference type="InterPro" id="IPR050091">
    <property type="entry name" value="PKS_NRPS_Biosynth_Enz"/>
</dbReference>
<name>A0A7A6MBH5_ECOLX</name>
<dbReference type="Pfam" id="PF00109">
    <property type="entry name" value="ketoacyl-synt"/>
    <property type="match status" value="1"/>
</dbReference>
<proteinExistence type="predicted"/>